<keyword evidence="2" id="KW-1185">Reference proteome</keyword>
<dbReference type="WBParaSite" id="nRc.2.0.1.t11320-RA">
    <property type="protein sequence ID" value="nRc.2.0.1.t11320-RA"/>
    <property type="gene ID" value="nRc.2.0.1.g11320"/>
</dbReference>
<evidence type="ECO:0000256" key="1">
    <source>
        <dbReference type="SAM" id="MobiDB-lite"/>
    </source>
</evidence>
<evidence type="ECO:0000313" key="2">
    <source>
        <dbReference type="Proteomes" id="UP000887565"/>
    </source>
</evidence>
<name>A0A915IAW7_ROMCU</name>
<protein>
    <submittedName>
        <fullName evidence="3">Uncharacterized protein</fullName>
    </submittedName>
</protein>
<sequence>MRGEEEGSHSAPQRRPQPGANPFGFSDYPPDDYYDHPQPWYKFPRTSHREEDSRIKTIVDNMHPLTIDGAAMNKGLLHFFIHLENEFGYEASNHVKMSALCRLTRDTPSNMIQDMTRYKDAKNFLMFQLARDCNQMTLKCELASITPKVREEPATFLSKQLKQPLQPPPPTEMLLEQLIQ</sequence>
<evidence type="ECO:0000313" key="3">
    <source>
        <dbReference type="WBParaSite" id="nRc.2.0.1.t11320-RA"/>
    </source>
</evidence>
<organism evidence="2 3">
    <name type="scientific">Romanomermis culicivorax</name>
    <name type="common">Nematode worm</name>
    <dbReference type="NCBI Taxonomy" id="13658"/>
    <lineage>
        <taxon>Eukaryota</taxon>
        <taxon>Metazoa</taxon>
        <taxon>Ecdysozoa</taxon>
        <taxon>Nematoda</taxon>
        <taxon>Enoplea</taxon>
        <taxon>Dorylaimia</taxon>
        <taxon>Mermithida</taxon>
        <taxon>Mermithoidea</taxon>
        <taxon>Mermithidae</taxon>
        <taxon>Romanomermis</taxon>
    </lineage>
</organism>
<reference evidence="3" key="1">
    <citation type="submission" date="2022-11" db="UniProtKB">
        <authorList>
            <consortium name="WormBaseParasite"/>
        </authorList>
    </citation>
    <scope>IDENTIFICATION</scope>
</reference>
<accession>A0A915IAW7</accession>
<dbReference type="AlphaFoldDB" id="A0A915IAW7"/>
<feature type="region of interest" description="Disordered" evidence="1">
    <location>
        <begin position="1"/>
        <end position="33"/>
    </location>
</feature>
<dbReference type="Proteomes" id="UP000887565">
    <property type="component" value="Unplaced"/>
</dbReference>
<proteinExistence type="predicted"/>